<dbReference type="InterPro" id="IPR000415">
    <property type="entry name" value="Nitroreductase-like"/>
</dbReference>
<protein>
    <submittedName>
        <fullName evidence="2">Unannotated protein</fullName>
    </submittedName>
</protein>
<dbReference type="SUPFAM" id="SSF55469">
    <property type="entry name" value="FMN-dependent nitroreductase-like"/>
    <property type="match status" value="1"/>
</dbReference>
<dbReference type="EMBL" id="CAFBMR010000024">
    <property type="protein sequence ID" value="CAB4911445.1"/>
    <property type="molecule type" value="Genomic_DNA"/>
</dbReference>
<dbReference type="AlphaFoldDB" id="A0A6J7H4J5"/>
<sequence>MDSLVHIDPDTQDLLFRAARTANTFSSDPVTEEQVRALYDLIRWAPTSMNAQPFRMVLAQSPAARERLLPYMSEGNRAKTASAPLVAILAADINFHEHLPQLAPYNPKAKDNFADDEM</sequence>
<dbReference type="InterPro" id="IPR029479">
    <property type="entry name" value="Nitroreductase"/>
</dbReference>
<evidence type="ECO:0000259" key="1">
    <source>
        <dbReference type="Pfam" id="PF00881"/>
    </source>
</evidence>
<dbReference type="InterPro" id="IPR050461">
    <property type="entry name" value="Nitroreductase_HadB/RutE"/>
</dbReference>
<organism evidence="2">
    <name type="scientific">freshwater metagenome</name>
    <dbReference type="NCBI Taxonomy" id="449393"/>
    <lineage>
        <taxon>unclassified sequences</taxon>
        <taxon>metagenomes</taxon>
        <taxon>ecological metagenomes</taxon>
    </lineage>
</organism>
<name>A0A6J7H4J5_9ZZZZ</name>
<gene>
    <name evidence="2" type="ORF">UFOPK3610_00827</name>
</gene>
<evidence type="ECO:0000313" key="2">
    <source>
        <dbReference type="EMBL" id="CAB4911445.1"/>
    </source>
</evidence>
<reference evidence="2" key="1">
    <citation type="submission" date="2020-05" db="EMBL/GenBank/DDBJ databases">
        <authorList>
            <person name="Chiriac C."/>
            <person name="Salcher M."/>
            <person name="Ghai R."/>
            <person name="Kavagutti S V."/>
        </authorList>
    </citation>
    <scope>NUCLEOTIDE SEQUENCE</scope>
</reference>
<dbReference type="GO" id="GO:0016491">
    <property type="term" value="F:oxidoreductase activity"/>
    <property type="evidence" value="ECO:0007669"/>
    <property type="project" value="InterPro"/>
</dbReference>
<proteinExistence type="predicted"/>
<dbReference type="PANTHER" id="PTHR43543">
    <property type="entry name" value="MALONIC SEMIALDEHYDE REDUCTASE RUTE-RELATED"/>
    <property type="match status" value="1"/>
</dbReference>
<feature type="domain" description="Nitroreductase" evidence="1">
    <location>
        <begin position="20"/>
        <end position="86"/>
    </location>
</feature>
<dbReference type="Gene3D" id="3.40.109.10">
    <property type="entry name" value="NADH Oxidase"/>
    <property type="match status" value="1"/>
</dbReference>
<accession>A0A6J7H4J5</accession>
<dbReference type="PANTHER" id="PTHR43543:SF1">
    <property type="entry name" value="MALONIC SEMIALDEHYDE REDUCTASE RUTE-RELATED"/>
    <property type="match status" value="1"/>
</dbReference>
<dbReference type="Pfam" id="PF00881">
    <property type="entry name" value="Nitroreductase"/>
    <property type="match status" value="1"/>
</dbReference>